<keyword evidence="2 4" id="KW-0125">Carotenoid biosynthesis</keyword>
<dbReference type="EMBL" id="AP017369">
    <property type="protein sequence ID" value="BAU96772.1"/>
    <property type="molecule type" value="Genomic_DNA"/>
</dbReference>
<evidence type="ECO:0000313" key="6">
    <source>
        <dbReference type="EMBL" id="BAU96772.1"/>
    </source>
</evidence>
<comment type="similarity">
    <text evidence="4">Belongs to the carotenoid/retinoid oxidoreductase family.</text>
</comment>
<sequence length="506" mass="54908">MTKAVVIGGGVAGLATTALLLREGYEVHLVEQNEHLGGRAGTFELDGFRWDTGPSWYLMPDAMSHFFKLCGTSIDDHLDLVPLEPAYRVIDDHGEHLDVTSDIDAMAELFESREPGAGAKLRAYIDSATQVYNLAIDGFLYTNFTNFIPYLSPGVLRLLPKLLANLSTSLKVKVNTQFRDTKLRQILSYPAVFLSSDPSHTPALYHLMSHTDLVQGVNYPRGGFTVFINALISLIDDAVLHLGTPVTAITTQGRNVTGVQVGSEFIDADIVVSCADQHHTETQLLPASLREKPETSWKNKQPGLSTVLVLAGVKGELPELLHHTLLFSSDWDEDFRKVFDGSTSEFPASESIYISKTSATDADVAPAGHENLFILVPVPADVSIGHGSAYGKESELVGRIAQAAVAQLGRWAGIDDLESRIVVQRTIGPADFADRYNSWRGGSIGPSHTLAQSAFFRGSNKSRKVDGLYYAGATTVPGVGVPMCLISAENVLKRLRGDNSVDRTLT</sequence>
<comment type="pathway">
    <text evidence="1 4">Carotenoid biosynthesis.</text>
</comment>
<protein>
    <submittedName>
        <fullName evidence="6">Phytoene dehydrogenase</fullName>
    </submittedName>
</protein>
<evidence type="ECO:0000256" key="4">
    <source>
        <dbReference type="RuleBase" id="RU362075"/>
    </source>
</evidence>
<keyword evidence="7" id="KW-1185">Reference proteome</keyword>
<evidence type="ECO:0000259" key="5">
    <source>
        <dbReference type="Pfam" id="PF01593"/>
    </source>
</evidence>
<dbReference type="GO" id="GO:0016117">
    <property type="term" value="P:carotenoid biosynthetic process"/>
    <property type="evidence" value="ECO:0007669"/>
    <property type="project" value="UniProtKB-KW"/>
</dbReference>
<accession>A0A161J8N6</accession>
<name>A0A161J8N6_9CORY</name>
<dbReference type="InterPro" id="IPR014105">
    <property type="entry name" value="Carotenoid/retinoid_OxRdtase"/>
</dbReference>
<evidence type="ECO:0000256" key="3">
    <source>
        <dbReference type="ARBA" id="ARBA00023002"/>
    </source>
</evidence>
<dbReference type="Proteomes" id="UP000218244">
    <property type="component" value="Chromosome"/>
</dbReference>
<dbReference type="Gene3D" id="3.50.50.60">
    <property type="entry name" value="FAD/NAD(P)-binding domain"/>
    <property type="match status" value="2"/>
</dbReference>
<reference evidence="6 7" key="1">
    <citation type="submission" date="2016-02" db="EMBL/GenBank/DDBJ databases">
        <title>Corynebacterium glutamicum N24 whole genome sequencing project.</title>
        <authorList>
            <person name="Matsutani M."/>
            <person name="Nangtapong N."/>
            <person name="Yakushi T."/>
            <person name="Matsushita K."/>
        </authorList>
    </citation>
    <scope>NUCLEOTIDE SEQUENCE [LARGE SCALE GENOMIC DNA]</scope>
    <source>
        <strain evidence="6 7">N24</strain>
    </source>
</reference>
<dbReference type="KEGG" id="csur:N24_2510"/>
<evidence type="ECO:0000256" key="2">
    <source>
        <dbReference type="ARBA" id="ARBA00022746"/>
    </source>
</evidence>
<dbReference type="Pfam" id="PF01593">
    <property type="entry name" value="Amino_oxidase"/>
    <property type="match status" value="1"/>
</dbReference>
<keyword evidence="3 4" id="KW-0560">Oxidoreductase</keyword>
<dbReference type="SUPFAM" id="SSF51905">
    <property type="entry name" value="FAD/NAD(P)-binding domain"/>
    <property type="match status" value="1"/>
</dbReference>
<dbReference type="GO" id="GO:0016491">
    <property type="term" value="F:oxidoreductase activity"/>
    <property type="evidence" value="ECO:0007669"/>
    <property type="project" value="UniProtKB-KW"/>
</dbReference>
<dbReference type="InterPro" id="IPR036188">
    <property type="entry name" value="FAD/NAD-bd_sf"/>
</dbReference>
<dbReference type="PANTHER" id="PTHR43734">
    <property type="entry name" value="PHYTOENE DESATURASE"/>
    <property type="match status" value="1"/>
</dbReference>
<dbReference type="RefSeq" id="WP_167382114.1">
    <property type="nucleotide sequence ID" value="NZ_AP017369.1"/>
</dbReference>
<proteinExistence type="inferred from homology"/>
<dbReference type="AlphaFoldDB" id="A0A161J8N6"/>
<dbReference type="NCBIfam" id="TIGR02734">
    <property type="entry name" value="crtI_fam"/>
    <property type="match status" value="1"/>
</dbReference>
<feature type="domain" description="Amine oxidase" evidence="5">
    <location>
        <begin position="11"/>
        <end position="490"/>
    </location>
</feature>
<evidence type="ECO:0000256" key="1">
    <source>
        <dbReference type="ARBA" id="ARBA00004829"/>
    </source>
</evidence>
<dbReference type="PANTHER" id="PTHR43734:SF1">
    <property type="entry name" value="PHYTOENE DESATURASE"/>
    <property type="match status" value="1"/>
</dbReference>
<dbReference type="InterPro" id="IPR002937">
    <property type="entry name" value="Amino_oxidase"/>
</dbReference>
<organism evidence="6 7">
    <name type="scientific">Corynebacterium suranareeae</name>
    <dbReference type="NCBI Taxonomy" id="2506452"/>
    <lineage>
        <taxon>Bacteria</taxon>
        <taxon>Bacillati</taxon>
        <taxon>Actinomycetota</taxon>
        <taxon>Actinomycetes</taxon>
        <taxon>Mycobacteriales</taxon>
        <taxon>Corynebacteriaceae</taxon>
        <taxon>Corynebacterium</taxon>
    </lineage>
</organism>
<evidence type="ECO:0000313" key="7">
    <source>
        <dbReference type="Proteomes" id="UP000218244"/>
    </source>
</evidence>
<gene>
    <name evidence="6" type="ORF">N24_2510</name>
</gene>